<dbReference type="GO" id="GO:0016651">
    <property type="term" value="F:oxidoreductase activity, acting on NAD(P)H"/>
    <property type="evidence" value="ECO:0007669"/>
    <property type="project" value="InterPro"/>
</dbReference>
<dbReference type="PANTHER" id="PTHR14239:SF0">
    <property type="entry name" value="F420-DEPENDENT NADP REDUCTASE"/>
    <property type="match status" value="1"/>
</dbReference>
<accession>A0A1H6ZL93</accession>
<dbReference type="SUPFAM" id="SSF51735">
    <property type="entry name" value="NAD(P)-binding Rossmann-fold domains"/>
    <property type="match status" value="1"/>
</dbReference>
<dbReference type="Pfam" id="PF03807">
    <property type="entry name" value="F420_oxidored"/>
    <property type="match status" value="1"/>
</dbReference>
<dbReference type="Gene3D" id="3.40.50.720">
    <property type="entry name" value="NAD(P)-binding Rossmann-like Domain"/>
    <property type="match status" value="1"/>
</dbReference>
<dbReference type="InterPro" id="IPR036291">
    <property type="entry name" value="NAD(P)-bd_dom_sf"/>
</dbReference>
<proteinExistence type="predicted"/>
<evidence type="ECO:0000313" key="4">
    <source>
        <dbReference type="Proteomes" id="UP000242930"/>
    </source>
</evidence>
<dbReference type="EMBL" id="FNZE01000010">
    <property type="protein sequence ID" value="SEJ52904.1"/>
    <property type="molecule type" value="Genomic_DNA"/>
</dbReference>
<sequence length="226" mass="23378">MQEQQPTSIGVIGGTGNLGAALATRLAKAGHAVMIGSRDAERAHAVAQELSTNLSKAISGASNDQVAEQADLIIVSVPFASQQSTLSALADKLKNKIVVDTCVPLMPPKVMRVQLPAEGSAALRAQAVLDESTRVVSAFHNVAAHKLATDDQVECDVLVFSDDKDARATVVGLANDIGLRGLHGGALANSAAAEALTSILIFMNKTYKVDGAGIRITGHFDLSSQG</sequence>
<dbReference type="PANTHER" id="PTHR14239">
    <property type="entry name" value="DUDULIN-RELATED"/>
    <property type="match status" value="1"/>
</dbReference>
<reference evidence="4" key="1">
    <citation type="submission" date="2016-10" db="EMBL/GenBank/DDBJ databases">
        <authorList>
            <person name="Varghese N."/>
            <person name="Submissions S."/>
        </authorList>
    </citation>
    <scope>NUCLEOTIDE SEQUENCE [LARGE SCALE GENOMIC DNA]</scope>
    <source>
        <strain evidence="4">LMG 25967</strain>
    </source>
</reference>
<name>A0A1H6ZL93_9PSED</name>
<dbReference type="GO" id="GO:0008823">
    <property type="term" value="F:cupric reductase (NADH) activity"/>
    <property type="evidence" value="ECO:0007669"/>
    <property type="project" value="TreeGrafter"/>
</dbReference>
<dbReference type="GO" id="GO:0070967">
    <property type="term" value="F:coenzyme F420 binding"/>
    <property type="evidence" value="ECO:0007669"/>
    <property type="project" value="InterPro"/>
</dbReference>
<gene>
    <name evidence="3" type="ORF">SAMN05216201_11087</name>
</gene>
<dbReference type="GO" id="GO:0050661">
    <property type="term" value="F:NADP binding"/>
    <property type="evidence" value="ECO:0007669"/>
    <property type="project" value="InterPro"/>
</dbReference>
<organism evidence="3 4">
    <name type="scientific">Pseudomonas linyingensis</name>
    <dbReference type="NCBI Taxonomy" id="915471"/>
    <lineage>
        <taxon>Bacteria</taxon>
        <taxon>Pseudomonadati</taxon>
        <taxon>Pseudomonadota</taxon>
        <taxon>Gammaproteobacteria</taxon>
        <taxon>Pseudomonadales</taxon>
        <taxon>Pseudomonadaceae</taxon>
        <taxon>Pseudomonas</taxon>
    </lineage>
</organism>
<dbReference type="InterPro" id="IPR028939">
    <property type="entry name" value="P5C_Rdtase_cat_N"/>
</dbReference>
<evidence type="ECO:0000259" key="2">
    <source>
        <dbReference type="Pfam" id="PF03807"/>
    </source>
</evidence>
<protein>
    <recommendedName>
        <fullName evidence="2">Pyrroline-5-carboxylate reductase catalytic N-terminal domain-containing protein</fullName>
    </recommendedName>
</protein>
<evidence type="ECO:0000256" key="1">
    <source>
        <dbReference type="ARBA" id="ARBA00023002"/>
    </source>
</evidence>
<dbReference type="GO" id="GO:0006740">
    <property type="term" value="P:NADPH regeneration"/>
    <property type="evidence" value="ECO:0007669"/>
    <property type="project" value="InterPro"/>
</dbReference>
<dbReference type="InterPro" id="IPR010185">
    <property type="entry name" value="NpdG"/>
</dbReference>
<keyword evidence="4" id="KW-1185">Reference proteome</keyword>
<dbReference type="RefSeq" id="WP_090311720.1">
    <property type="nucleotide sequence ID" value="NZ_FNZE01000010.1"/>
</dbReference>
<dbReference type="GO" id="GO:0052851">
    <property type="term" value="F:ferric-chelate reductase (NADPH) activity"/>
    <property type="evidence" value="ECO:0007669"/>
    <property type="project" value="TreeGrafter"/>
</dbReference>
<dbReference type="OrthoDB" id="1523398at2"/>
<dbReference type="InterPro" id="IPR051267">
    <property type="entry name" value="STEAP_metalloreductase"/>
</dbReference>
<dbReference type="NCBIfam" id="TIGR01915">
    <property type="entry name" value="npdG"/>
    <property type="match status" value="1"/>
</dbReference>
<evidence type="ECO:0000313" key="3">
    <source>
        <dbReference type="EMBL" id="SEJ52904.1"/>
    </source>
</evidence>
<feature type="domain" description="Pyrroline-5-carboxylate reductase catalytic N-terminal" evidence="2">
    <location>
        <begin position="9"/>
        <end position="103"/>
    </location>
</feature>
<keyword evidence="1" id="KW-0560">Oxidoreductase</keyword>
<dbReference type="GO" id="GO:0005886">
    <property type="term" value="C:plasma membrane"/>
    <property type="evidence" value="ECO:0007669"/>
    <property type="project" value="TreeGrafter"/>
</dbReference>
<dbReference type="STRING" id="915471.SAMN05216201_11087"/>
<dbReference type="Proteomes" id="UP000242930">
    <property type="component" value="Unassembled WGS sequence"/>
</dbReference>
<dbReference type="GO" id="GO:0015677">
    <property type="term" value="P:copper ion import"/>
    <property type="evidence" value="ECO:0007669"/>
    <property type="project" value="TreeGrafter"/>
</dbReference>
<dbReference type="AlphaFoldDB" id="A0A1H6ZL93"/>